<reference evidence="1" key="1">
    <citation type="submission" date="2019-11" db="EMBL/GenBank/DDBJ databases">
        <authorList>
            <person name="Feng L."/>
        </authorList>
    </citation>
    <scope>NUCLEOTIDE SEQUENCE</scope>
    <source>
        <strain evidence="1">CTertiumLFYP3</strain>
    </source>
</reference>
<dbReference type="GO" id="GO:0016791">
    <property type="term" value="F:phosphatase activity"/>
    <property type="evidence" value="ECO:0007669"/>
    <property type="project" value="UniProtKB-ARBA"/>
</dbReference>
<dbReference type="SFLD" id="SFLDS00003">
    <property type="entry name" value="Haloacid_Dehalogenase"/>
    <property type="match status" value="1"/>
</dbReference>
<dbReference type="Gene3D" id="3.40.50.1000">
    <property type="entry name" value="HAD superfamily/HAD-like"/>
    <property type="match status" value="1"/>
</dbReference>
<organism evidence="1">
    <name type="scientific">Clostridium tertium</name>
    <dbReference type="NCBI Taxonomy" id="1559"/>
    <lineage>
        <taxon>Bacteria</taxon>
        <taxon>Bacillati</taxon>
        <taxon>Bacillota</taxon>
        <taxon>Clostridia</taxon>
        <taxon>Eubacteriales</taxon>
        <taxon>Clostridiaceae</taxon>
        <taxon>Clostridium</taxon>
    </lineage>
</organism>
<dbReference type="SFLD" id="SFLDG01140">
    <property type="entry name" value="C2.B:_Phosphomannomutase_and_P"/>
    <property type="match status" value="1"/>
</dbReference>
<dbReference type="GO" id="GO:0005829">
    <property type="term" value="C:cytosol"/>
    <property type="evidence" value="ECO:0007669"/>
    <property type="project" value="TreeGrafter"/>
</dbReference>
<dbReference type="RefSeq" id="WP_156627059.1">
    <property type="nucleotide sequence ID" value="NZ_CACRTO010000034.1"/>
</dbReference>
<accession>A0A6N3FBH5</accession>
<dbReference type="EMBL" id="CACRTO010000034">
    <property type="protein sequence ID" value="VYU49246.1"/>
    <property type="molecule type" value="Genomic_DNA"/>
</dbReference>
<gene>
    <name evidence="1" type="ORF">CTLFYP3_00029</name>
</gene>
<name>A0A6N3FBH5_9CLOT</name>
<keyword evidence="1" id="KW-0378">Hydrolase</keyword>
<dbReference type="SUPFAM" id="SSF56784">
    <property type="entry name" value="HAD-like"/>
    <property type="match status" value="1"/>
</dbReference>
<dbReference type="PANTHER" id="PTHR10000:SF8">
    <property type="entry name" value="HAD SUPERFAMILY HYDROLASE-LIKE, TYPE 3"/>
    <property type="match status" value="1"/>
</dbReference>
<dbReference type="InterPro" id="IPR023214">
    <property type="entry name" value="HAD_sf"/>
</dbReference>
<sequence>MIKLLATDLDGTLLEENIVSRRNKEAVHKLQKLEKLLVIATGRPYNGVKMLKDEYNILANYYILLNGALIVDSLGSRIIQKIIKKDIIKKILSKIHSNDIAISVESGYNTYLLTDGDNLPYPNKIRVKSIDEIDENLSLISIYSPSKSIEEIENFKDKINEEFKDEIIAYRNDIYIDIVPIGCSKGEGLKYLADQEQVNLKDVYAIGDSWNDVSMFKITENSFTFDYAEDELKKHANYIVTSVSHCIEDYIL</sequence>
<dbReference type="GO" id="GO:0000287">
    <property type="term" value="F:magnesium ion binding"/>
    <property type="evidence" value="ECO:0007669"/>
    <property type="project" value="TreeGrafter"/>
</dbReference>
<dbReference type="PANTHER" id="PTHR10000">
    <property type="entry name" value="PHOSPHOSERINE PHOSPHATASE"/>
    <property type="match status" value="1"/>
</dbReference>
<proteinExistence type="predicted"/>
<dbReference type="InterPro" id="IPR000150">
    <property type="entry name" value="Cof"/>
</dbReference>
<dbReference type="NCBIfam" id="TIGR00099">
    <property type="entry name" value="Cof-subfamily"/>
    <property type="match status" value="1"/>
</dbReference>
<dbReference type="NCBIfam" id="TIGR01484">
    <property type="entry name" value="HAD-SF-IIB"/>
    <property type="match status" value="1"/>
</dbReference>
<dbReference type="InterPro" id="IPR036412">
    <property type="entry name" value="HAD-like_sf"/>
</dbReference>
<evidence type="ECO:0000313" key="1">
    <source>
        <dbReference type="EMBL" id="VYU49246.1"/>
    </source>
</evidence>
<dbReference type="InterPro" id="IPR006379">
    <property type="entry name" value="HAD-SF_hydro_IIB"/>
</dbReference>
<dbReference type="Gene3D" id="3.30.1240.10">
    <property type="match status" value="1"/>
</dbReference>
<dbReference type="AlphaFoldDB" id="A0A6N3FBH5"/>
<protein>
    <submittedName>
        <fullName evidence="1">Phosphatase</fullName>
        <ecNumber evidence="1">3.1.3.-</ecNumber>
    </submittedName>
</protein>
<dbReference type="EC" id="3.1.3.-" evidence="1"/>
<dbReference type="Pfam" id="PF08282">
    <property type="entry name" value="Hydrolase_3"/>
    <property type="match status" value="1"/>
</dbReference>